<feature type="compositionally biased region" description="Basic and acidic residues" evidence="3">
    <location>
        <begin position="85"/>
        <end position="105"/>
    </location>
</feature>
<reference evidence="6 7" key="1">
    <citation type="submission" date="2019-06" db="EMBL/GenBank/DDBJ databases">
        <authorList>
            <person name="Broberg M."/>
        </authorList>
    </citation>
    <scope>NUCLEOTIDE SEQUENCE [LARGE SCALE GENOMIC DNA]</scope>
</reference>
<evidence type="ECO:0000256" key="2">
    <source>
        <dbReference type="ARBA" id="ARBA00023002"/>
    </source>
</evidence>
<keyword evidence="2" id="KW-0560">Oxidoreductase</keyword>
<dbReference type="SMART" id="SM01117">
    <property type="entry name" value="Cyt-b5"/>
    <property type="match status" value="1"/>
</dbReference>
<dbReference type="InterPro" id="IPR013785">
    <property type="entry name" value="Aldolase_TIM"/>
</dbReference>
<evidence type="ECO:0000259" key="4">
    <source>
        <dbReference type="PROSITE" id="PS50255"/>
    </source>
</evidence>
<organism evidence="6 7">
    <name type="scientific">Bionectria ochroleuca</name>
    <name type="common">Gliocladium roseum</name>
    <dbReference type="NCBI Taxonomy" id="29856"/>
    <lineage>
        <taxon>Eukaryota</taxon>
        <taxon>Fungi</taxon>
        <taxon>Dikarya</taxon>
        <taxon>Ascomycota</taxon>
        <taxon>Pezizomycotina</taxon>
        <taxon>Sordariomycetes</taxon>
        <taxon>Hypocreomycetidae</taxon>
        <taxon>Hypocreales</taxon>
        <taxon>Bionectriaceae</taxon>
        <taxon>Clonostachys</taxon>
    </lineage>
</organism>
<dbReference type="PRINTS" id="PR00363">
    <property type="entry name" value="CYTOCHROMEB5"/>
</dbReference>
<accession>A0ABY6TV58</accession>
<dbReference type="Proteomes" id="UP000766486">
    <property type="component" value="Unassembled WGS sequence"/>
</dbReference>
<comment type="cofactor">
    <cofactor evidence="1">
        <name>FMN</name>
        <dbReference type="ChEBI" id="CHEBI:58210"/>
    </cofactor>
</comment>
<dbReference type="SUPFAM" id="SSF51395">
    <property type="entry name" value="FMN-linked oxidoreductases"/>
    <property type="match status" value="1"/>
</dbReference>
<dbReference type="InterPro" id="IPR037396">
    <property type="entry name" value="FMN_HAD"/>
</dbReference>
<dbReference type="Pfam" id="PF01070">
    <property type="entry name" value="FMN_dh"/>
    <property type="match status" value="1"/>
</dbReference>
<dbReference type="Gene3D" id="3.10.120.10">
    <property type="entry name" value="Cytochrome b5-like heme/steroid binding domain"/>
    <property type="match status" value="1"/>
</dbReference>
<dbReference type="InterPro" id="IPR036400">
    <property type="entry name" value="Cyt_B5-like_heme/steroid_sf"/>
</dbReference>
<gene>
    <name evidence="6" type="ORF">CLO192961_LOCUS88576</name>
</gene>
<dbReference type="PANTHER" id="PTHR10578">
    <property type="entry name" value="S -2-HYDROXY-ACID OXIDASE-RELATED"/>
    <property type="match status" value="1"/>
</dbReference>
<feature type="domain" description="Cytochrome b5 heme-binding" evidence="4">
    <location>
        <begin position="2"/>
        <end position="79"/>
    </location>
</feature>
<evidence type="ECO:0000259" key="5">
    <source>
        <dbReference type="PROSITE" id="PS51349"/>
    </source>
</evidence>
<dbReference type="InterPro" id="IPR000262">
    <property type="entry name" value="FMN-dep_DH"/>
</dbReference>
<dbReference type="SUPFAM" id="SSF55856">
    <property type="entry name" value="Cytochrome b5-like heme/steroid binding domain"/>
    <property type="match status" value="1"/>
</dbReference>
<evidence type="ECO:0000256" key="1">
    <source>
        <dbReference type="ARBA" id="ARBA00001917"/>
    </source>
</evidence>
<feature type="domain" description="FMN hydroxy acid dehydrogenase" evidence="5">
    <location>
        <begin position="105"/>
        <end position="465"/>
    </location>
</feature>
<evidence type="ECO:0000313" key="6">
    <source>
        <dbReference type="EMBL" id="VUC22551.1"/>
    </source>
</evidence>
<evidence type="ECO:0000313" key="7">
    <source>
        <dbReference type="Proteomes" id="UP000766486"/>
    </source>
</evidence>
<keyword evidence="7" id="KW-1185">Reference proteome</keyword>
<dbReference type="InterPro" id="IPR001199">
    <property type="entry name" value="Cyt_B5-like_heme/steroid-bd"/>
</dbReference>
<dbReference type="Pfam" id="PF00173">
    <property type="entry name" value="Cyt-b5"/>
    <property type="match status" value="1"/>
</dbReference>
<evidence type="ECO:0008006" key="8">
    <source>
        <dbReference type="Google" id="ProtNLM"/>
    </source>
</evidence>
<protein>
    <recommendedName>
        <fullName evidence="8">Cytochrome b5 heme-binding domain-containing protein</fullName>
    </recommendedName>
</protein>
<sequence length="508" mass="55094">MSKSVEFSELAKHNSVDDLWIAVNGKVYDVTKFAQEHPGGPDVIYEYGGSDASSTYNEAHGPSLITKALDAKFHVGSIDPKTSPKKPEIGTKELDGEKRKSEERPSLDSIINLDDFERAATKSLSEKAIAFIGSGSNDNFTRDANRSALNNIWLRPRVMKNVKTVSTATTLFGAKLELPVYISPTGGARTGGAEGELTLARGAAAGGIIHCFATPSSYPYDEILDATPQQALFQLYVNKDRAQSEAAIRQMDASGKVKAILVTVDTPIVSKREADERVKSNEVIAIGGVKTTVTGADKKGGGLARQSSGFIDPSVDWSIIPWLRGLTSLPVLVKGIQTAADARIAHSMGCDGIVLSNHGGRAADHAPPAILILLELQKHCPEVLSSMEVLVDGGFRRGADIVKAICLGASAVGLGRSFLFSLSYGQQGVERIIESKFLWIFDMTLVKKLIILPKVLRDEIETAMRLCGMTDLMRDAHPRFINTNRVDQLIPEEEHPYARKIVRDKSRL</sequence>
<feature type="region of interest" description="Disordered" evidence="3">
    <location>
        <begin position="77"/>
        <end position="105"/>
    </location>
</feature>
<dbReference type="EMBL" id="CABFNS010000633">
    <property type="protein sequence ID" value="VUC22551.1"/>
    <property type="molecule type" value="Genomic_DNA"/>
</dbReference>
<dbReference type="Gene3D" id="3.20.20.70">
    <property type="entry name" value="Aldolase class I"/>
    <property type="match status" value="1"/>
</dbReference>
<evidence type="ECO:0000256" key="3">
    <source>
        <dbReference type="SAM" id="MobiDB-lite"/>
    </source>
</evidence>
<comment type="caution">
    <text evidence="6">The sequence shown here is derived from an EMBL/GenBank/DDBJ whole genome shotgun (WGS) entry which is preliminary data.</text>
</comment>
<dbReference type="PANTHER" id="PTHR10578:SF104">
    <property type="entry name" value="CYTOCHROME B2, MITOCHONDRIAL-RELATED"/>
    <property type="match status" value="1"/>
</dbReference>
<name>A0ABY6TV58_BIOOC</name>
<dbReference type="PROSITE" id="PS51349">
    <property type="entry name" value="FMN_HYDROXY_ACID_DH_2"/>
    <property type="match status" value="1"/>
</dbReference>
<dbReference type="PROSITE" id="PS50255">
    <property type="entry name" value="CYTOCHROME_B5_2"/>
    <property type="match status" value="1"/>
</dbReference>
<proteinExistence type="predicted"/>